<accession>A0A7W7CJ57</accession>
<dbReference type="Gene3D" id="3.90.25.10">
    <property type="entry name" value="UDP-galactose 4-epimerase, domain 1"/>
    <property type="match status" value="1"/>
</dbReference>
<reference evidence="1 2" key="1">
    <citation type="submission" date="2020-08" db="EMBL/GenBank/DDBJ databases">
        <title>Sequencing the genomes of 1000 actinobacteria strains.</title>
        <authorList>
            <person name="Klenk H.-P."/>
        </authorList>
    </citation>
    <scope>NUCLEOTIDE SEQUENCE [LARGE SCALE GENOMIC DNA]</scope>
    <source>
        <strain evidence="1 2">DSM 44230</strain>
    </source>
</reference>
<dbReference type="PANTHER" id="PTHR43162">
    <property type="match status" value="1"/>
</dbReference>
<gene>
    <name evidence="1" type="ORF">HNR67_008301</name>
</gene>
<dbReference type="AlphaFoldDB" id="A0A7W7CJ57"/>
<evidence type="ECO:0000313" key="2">
    <source>
        <dbReference type="Proteomes" id="UP000533598"/>
    </source>
</evidence>
<dbReference type="SUPFAM" id="SSF51735">
    <property type="entry name" value="NAD(P)-binding Rossmann-fold domains"/>
    <property type="match status" value="1"/>
</dbReference>
<dbReference type="PANTHER" id="PTHR43162:SF1">
    <property type="entry name" value="PRESTALK A DIFFERENTIATION PROTEIN A"/>
    <property type="match status" value="1"/>
</dbReference>
<dbReference type="EMBL" id="JACHMH010000001">
    <property type="protein sequence ID" value="MBB4682183.1"/>
    <property type="molecule type" value="Genomic_DNA"/>
</dbReference>
<dbReference type="Gene3D" id="3.40.50.720">
    <property type="entry name" value="NAD(P)-binding Rossmann-like Domain"/>
    <property type="match status" value="1"/>
</dbReference>
<dbReference type="Proteomes" id="UP000533598">
    <property type="component" value="Unassembled WGS sequence"/>
</dbReference>
<protein>
    <submittedName>
        <fullName evidence="1">Uncharacterized protein YbjT (DUF2867 family)</fullName>
    </submittedName>
</protein>
<evidence type="ECO:0000313" key="1">
    <source>
        <dbReference type="EMBL" id="MBB4682183.1"/>
    </source>
</evidence>
<sequence length="259" mass="28036">MTTRILVTGATGNVGRQLLAQLSAVEVVVPQRDRVDLARSESLRECLRGVDAVFLLWPLHSGAALPGVLTEIARHARRVVFLGSGGVRDLSMAGQEELIRRCGLEWTVLRPSTFAVNTRWWAGQIRAGDEVRGSHGGLGMALLHEADIAAVAVRALTADGHHGRVYRLTGPEVLSQAAQVRILGEVLGRPLRWVELDRPSARAQLLADGLPLSFVDVLLDAYAAMAAQPDPEITGDVEAVTGRPARTFRQWVADHRAGF</sequence>
<keyword evidence="2" id="KW-1185">Reference proteome</keyword>
<name>A0A7W7CJ57_9PSEU</name>
<dbReference type="InterPro" id="IPR051604">
    <property type="entry name" value="Ergot_Alk_Oxidoreductase"/>
</dbReference>
<proteinExistence type="predicted"/>
<organism evidence="1 2">
    <name type="scientific">Crossiella cryophila</name>
    <dbReference type="NCBI Taxonomy" id="43355"/>
    <lineage>
        <taxon>Bacteria</taxon>
        <taxon>Bacillati</taxon>
        <taxon>Actinomycetota</taxon>
        <taxon>Actinomycetes</taxon>
        <taxon>Pseudonocardiales</taxon>
        <taxon>Pseudonocardiaceae</taxon>
        <taxon>Crossiella</taxon>
    </lineage>
</organism>
<dbReference type="RefSeq" id="WP_185009285.1">
    <property type="nucleotide sequence ID" value="NZ_BAAAUI010000037.1"/>
</dbReference>
<comment type="caution">
    <text evidence="1">The sequence shown here is derived from an EMBL/GenBank/DDBJ whole genome shotgun (WGS) entry which is preliminary data.</text>
</comment>
<dbReference type="InterPro" id="IPR036291">
    <property type="entry name" value="NAD(P)-bd_dom_sf"/>
</dbReference>